<keyword evidence="1 4" id="KW-0808">Transferase</keyword>
<evidence type="ECO:0000313" key="5">
    <source>
        <dbReference type="EMBL" id="MBM0105147.1"/>
    </source>
</evidence>
<dbReference type="SUPFAM" id="SSF53448">
    <property type="entry name" value="Nucleotide-diphospho-sugar transferases"/>
    <property type="match status" value="1"/>
</dbReference>
<comment type="similarity">
    <text evidence="4">Belongs to the KdsB family.</text>
</comment>
<comment type="function">
    <text evidence="4">Activates KDO (a required 8-carbon sugar) for incorporation into bacterial lipopolysaccharide in Gram-negative bacteria.</text>
</comment>
<evidence type="ECO:0000313" key="6">
    <source>
        <dbReference type="Proteomes" id="UP000661077"/>
    </source>
</evidence>
<evidence type="ECO:0000256" key="4">
    <source>
        <dbReference type="HAMAP-Rule" id="MF_00057"/>
    </source>
</evidence>
<proteinExistence type="inferred from homology"/>
<evidence type="ECO:0000256" key="2">
    <source>
        <dbReference type="ARBA" id="ARBA00022695"/>
    </source>
</evidence>
<keyword evidence="3 4" id="KW-0448">Lipopolysaccharide biosynthesis</keyword>
<keyword evidence="4" id="KW-0963">Cytoplasm</keyword>
<dbReference type="PANTHER" id="PTHR42866:SF2">
    <property type="entry name" value="3-DEOXY-MANNO-OCTULOSONATE CYTIDYLYLTRANSFERASE, MITOCHONDRIAL"/>
    <property type="match status" value="1"/>
</dbReference>
<dbReference type="RefSeq" id="WP_203167208.1">
    <property type="nucleotide sequence ID" value="NZ_JAEVLS010000002.1"/>
</dbReference>
<gene>
    <name evidence="4 5" type="primary">kdsB</name>
    <name evidence="5" type="ORF">JM946_10315</name>
</gene>
<evidence type="ECO:0000256" key="3">
    <source>
        <dbReference type="ARBA" id="ARBA00022985"/>
    </source>
</evidence>
<sequence>MSFKVVIPARYASARLPAKPLLDIGGRPMIQWVIEAALKSGADEVLVATDDERIAAAAVHPDSRLMTVMTSPNHLSGTDRIAEVAHLRGWDERTIVVNVQGDEPLLPPGLVGQAADLLARHEDADIATLSTPVTSLHEFLDPNVVKVVTAQNGTALYFSRAPIPWTRDGAPQGLSSQTIFAGAQRHLGIYAYRVDALQRVTALQPGELELTEKLEQLRALQAGMKLVVAAASVPPPAGVDTESDLIRVRAVLGVG</sequence>
<name>A0ABS1WVZ2_9GAMM</name>
<dbReference type="Pfam" id="PF02348">
    <property type="entry name" value="CTP_transf_3"/>
    <property type="match status" value="1"/>
</dbReference>
<dbReference type="EC" id="2.7.7.38" evidence="4"/>
<dbReference type="CDD" id="cd02517">
    <property type="entry name" value="CMP-KDO-Synthetase"/>
    <property type="match status" value="1"/>
</dbReference>
<dbReference type="Gene3D" id="3.90.550.10">
    <property type="entry name" value="Spore Coat Polysaccharide Biosynthesis Protein SpsA, Chain A"/>
    <property type="match status" value="1"/>
</dbReference>
<comment type="caution">
    <text evidence="5">The sequence shown here is derived from an EMBL/GenBank/DDBJ whole genome shotgun (WGS) entry which is preliminary data.</text>
</comment>
<dbReference type="InterPro" id="IPR004528">
    <property type="entry name" value="KdsB"/>
</dbReference>
<dbReference type="Proteomes" id="UP000661077">
    <property type="component" value="Unassembled WGS sequence"/>
</dbReference>
<reference evidence="5 6" key="1">
    <citation type="journal article" date="2021" name="Int. J. Syst. Evol. Microbiol.">
        <title>Steroidobacter gossypii sp. nov., isolated from soil of cotton cropping field.</title>
        <authorList>
            <person name="Huang R."/>
            <person name="Yang S."/>
            <person name="Zhen C."/>
            <person name="Liu W."/>
        </authorList>
    </citation>
    <scope>NUCLEOTIDE SEQUENCE [LARGE SCALE GENOMIC DNA]</scope>
    <source>
        <strain evidence="5 6">S1-65</strain>
    </source>
</reference>
<dbReference type="HAMAP" id="MF_00057">
    <property type="entry name" value="KdsB"/>
    <property type="match status" value="1"/>
</dbReference>
<dbReference type="NCBIfam" id="TIGR00466">
    <property type="entry name" value="kdsB"/>
    <property type="match status" value="1"/>
</dbReference>
<dbReference type="NCBIfam" id="NF003952">
    <property type="entry name" value="PRK05450.1-5"/>
    <property type="match status" value="1"/>
</dbReference>
<evidence type="ECO:0000256" key="1">
    <source>
        <dbReference type="ARBA" id="ARBA00022679"/>
    </source>
</evidence>
<keyword evidence="6" id="KW-1185">Reference proteome</keyword>
<accession>A0ABS1WVZ2</accession>
<dbReference type="InterPro" id="IPR029044">
    <property type="entry name" value="Nucleotide-diphossugar_trans"/>
</dbReference>
<dbReference type="GO" id="GO:0008690">
    <property type="term" value="F:3-deoxy-manno-octulosonate cytidylyltransferase activity"/>
    <property type="evidence" value="ECO:0007669"/>
    <property type="project" value="UniProtKB-EC"/>
</dbReference>
<comment type="subcellular location">
    <subcellularLocation>
        <location evidence="4">Cytoplasm</location>
    </subcellularLocation>
</comment>
<dbReference type="InterPro" id="IPR003329">
    <property type="entry name" value="Cytidylyl_trans"/>
</dbReference>
<organism evidence="5 6">
    <name type="scientific">Steroidobacter gossypii</name>
    <dbReference type="NCBI Taxonomy" id="2805490"/>
    <lineage>
        <taxon>Bacteria</taxon>
        <taxon>Pseudomonadati</taxon>
        <taxon>Pseudomonadota</taxon>
        <taxon>Gammaproteobacteria</taxon>
        <taxon>Steroidobacterales</taxon>
        <taxon>Steroidobacteraceae</taxon>
        <taxon>Steroidobacter</taxon>
    </lineage>
</organism>
<comment type="pathway">
    <text evidence="4">Nucleotide-sugar biosynthesis; CMP-3-deoxy-D-manno-octulosonate biosynthesis; CMP-3-deoxy-D-manno-octulosonate from 3-deoxy-D-manno-octulosonate and CTP: step 1/1.</text>
</comment>
<comment type="catalytic activity">
    <reaction evidence="4">
        <text>3-deoxy-alpha-D-manno-oct-2-ulosonate + CTP = CMP-3-deoxy-beta-D-manno-octulosonate + diphosphate</text>
        <dbReference type="Rhea" id="RHEA:23448"/>
        <dbReference type="ChEBI" id="CHEBI:33019"/>
        <dbReference type="ChEBI" id="CHEBI:37563"/>
        <dbReference type="ChEBI" id="CHEBI:85986"/>
        <dbReference type="ChEBI" id="CHEBI:85987"/>
        <dbReference type="EC" id="2.7.7.38"/>
    </reaction>
</comment>
<keyword evidence="2 4" id="KW-0548">Nucleotidyltransferase</keyword>
<protein>
    <recommendedName>
        <fullName evidence="4">3-deoxy-manno-octulosonate cytidylyltransferase</fullName>
        <ecNumber evidence="4">2.7.7.38</ecNumber>
    </recommendedName>
    <alternativeName>
        <fullName evidence="4">CMP-2-keto-3-deoxyoctulosonic acid synthase</fullName>
        <shortName evidence="4">CKS</shortName>
        <shortName evidence="4">CMP-KDO synthase</shortName>
    </alternativeName>
</protein>
<dbReference type="PANTHER" id="PTHR42866">
    <property type="entry name" value="3-DEOXY-MANNO-OCTULOSONATE CYTIDYLYLTRANSFERASE"/>
    <property type="match status" value="1"/>
</dbReference>
<dbReference type="EMBL" id="JAEVLS010000002">
    <property type="protein sequence ID" value="MBM0105147.1"/>
    <property type="molecule type" value="Genomic_DNA"/>
</dbReference>